<keyword evidence="7" id="KW-1185">Reference proteome</keyword>
<sequence length="295" mass="32263">MSQNSSSSLHPSLNIGESLPKLDTEFEGSHLFVSLSELILEHVFYHPNYGESKEPLDEIEIASIKAILGDLDVETHFVSTLTDQILSAVKPSHTTVRVSLSGADSYSFSSLLGGKVELHETNPALGVRGVSRFAAQPFNHQFALECKVIKALQAQDCNVEVVVPFVRGLSDAAKIIDLLAEQGLPRGLNGFKVLYTVDVPAGALLSEKLLHYFDGVAINLENLAQFTLGIDRLSEELEYLFDPQSDAVIQLIEQVVKSAHNSNKPVVLCSNALEQYARIQESMAEYDNVDIVVTP</sequence>
<dbReference type="PANTHER" id="PTHR43030">
    <property type="entry name" value="PHOSPHOENOLPYRUVATE SYNTHASE"/>
    <property type="match status" value="1"/>
</dbReference>
<evidence type="ECO:0000313" key="7">
    <source>
        <dbReference type="Proteomes" id="UP000297753"/>
    </source>
</evidence>
<feature type="domain" description="PEP-utilising enzyme C-terminal" evidence="5">
    <location>
        <begin position="83"/>
        <end position="271"/>
    </location>
</feature>
<evidence type="ECO:0000256" key="2">
    <source>
        <dbReference type="ARBA" id="ARBA00022723"/>
    </source>
</evidence>
<dbReference type="GO" id="GO:0005524">
    <property type="term" value="F:ATP binding"/>
    <property type="evidence" value="ECO:0007669"/>
    <property type="project" value="UniProtKB-KW"/>
</dbReference>
<gene>
    <name evidence="6" type="ORF">ELS82_20595</name>
</gene>
<dbReference type="RefSeq" id="WP_134837138.1">
    <property type="nucleotide sequence ID" value="NZ_SATR01000046.1"/>
</dbReference>
<dbReference type="Pfam" id="PF02896">
    <property type="entry name" value="PEP-utilizers_C"/>
    <property type="match status" value="1"/>
</dbReference>
<dbReference type="GO" id="GO:0046872">
    <property type="term" value="F:metal ion binding"/>
    <property type="evidence" value="ECO:0007669"/>
    <property type="project" value="UniProtKB-KW"/>
</dbReference>
<keyword evidence="3" id="KW-0547">Nucleotide-binding</keyword>
<keyword evidence="2" id="KW-0479">Metal-binding</keyword>
<reference evidence="6 7" key="1">
    <citation type="submission" date="2019-01" db="EMBL/GenBank/DDBJ databases">
        <title>Vibrio BEI176 sp. nov, a marine bacterium isolated from China: eastern marignal seas.</title>
        <authorList>
            <person name="Li B."/>
        </authorList>
    </citation>
    <scope>NUCLEOTIDE SEQUENCE [LARGE SCALE GENOMIC DNA]</scope>
    <source>
        <strain evidence="6 7">BEI176</strain>
    </source>
</reference>
<dbReference type="PANTHER" id="PTHR43030:SF1">
    <property type="entry name" value="PHOSPHOENOLPYRUVATE SYNTHASE"/>
    <property type="match status" value="1"/>
</dbReference>
<name>A0A4Y8WA03_9VIBR</name>
<dbReference type="InterPro" id="IPR006319">
    <property type="entry name" value="PEP_synth"/>
</dbReference>
<dbReference type="InterPro" id="IPR040442">
    <property type="entry name" value="Pyrv_kinase-like_dom_sf"/>
</dbReference>
<proteinExistence type="inferred from homology"/>
<accession>A0A4Y8WA03</accession>
<dbReference type="GO" id="GO:0008986">
    <property type="term" value="F:pyruvate, water dikinase activity"/>
    <property type="evidence" value="ECO:0007669"/>
    <property type="project" value="InterPro"/>
</dbReference>
<dbReference type="Gene3D" id="3.20.20.60">
    <property type="entry name" value="Phosphoenolpyruvate-binding domains"/>
    <property type="match status" value="1"/>
</dbReference>
<protein>
    <submittedName>
        <fullName evidence="6">Phosphoenolpyruvate synthase</fullName>
    </submittedName>
</protein>
<dbReference type="InterPro" id="IPR015813">
    <property type="entry name" value="Pyrv/PenolPyrv_kinase-like_dom"/>
</dbReference>
<dbReference type="InterPro" id="IPR000121">
    <property type="entry name" value="PEP_util_C"/>
</dbReference>
<evidence type="ECO:0000256" key="4">
    <source>
        <dbReference type="ARBA" id="ARBA00022840"/>
    </source>
</evidence>
<dbReference type="SUPFAM" id="SSF51621">
    <property type="entry name" value="Phosphoenolpyruvate/pyruvate domain"/>
    <property type="match status" value="1"/>
</dbReference>
<keyword evidence="4" id="KW-0067">ATP-binding</keyword>
<evidence type="ECO:0000256" key="3">
    <source>
        <dbReference type="ARBA" id="ARBA00022741"/>
    </source>
</evidence>
<dbReference type="OrthoDB" id="5854851at2"/>
<dbReference type="Proteomes" id="UP000297753">
    <property type="component" value="Unassembled WGS sequence"/>
</dbReference>
<evidence type="ECO:0000256" key="1">
    <source>
        <dbReference type="ARBA" id="ARBA00007837"/>
    </source>
</evidence>
<comment type="similarity">
    <text evidence="1">Belongs to the PEP-utilizing enzyme family.</text>
</comment>
<dbReference type="AlphaFoldDB" id="A0A4Y8WA03"/>
<organism evidence="6 7">
    <name type="scientific">Vibrio ouci</name>
    <dbReference type="NCBI Taxonomy" id="2499078"/>
    <lineage>
        <taxon>Bacteria</taxon>
        <taxon>Pseudomonadati</taxon>
        <taxon>Pseudomonadota</taxon>
        <taxon>Gammaproteobacteria</taxon>
        <taxon>Vibrionales</taxon>
        <taxon>Vibrionaceae</taxon>
        <taxon>Vibrio</taxon>
    </lineage>
</organism>
<dbReference type="EMBL" id="SATR01000046">
    <property type="protein sequence ID" value="TFH89760.1"/>
    <property type="molecule type" value="Genomic_DNA"/>
</dbReference>
<keyword evidence="6" id="KW-0670">Pyruvate</keyword>
<comment type="caution">
    <text evidence="6">The sequence shown here is derived from an EMBL/GenBank/DDBJ whole genome shotgun (WGS) entry which is preliminary data.</text>
</comment>
<evidence type="ECO:0000259" key="5">
    <source>
        <dbReference type="Pfam" id="PF02896"/>
    </source>
</evidence>
<evidence type="ECO:0000313" key="6">
    <source>
        <dbReference type="EMBL" id="TFH89760.1"/>
    </source>
</evidence>